<dbReference type="GO" id="GO:0043161">
    <property type="term" value="P:proteasome-mediated ubiquitin-dependent protein catabolic process"/>
    <property type="evidence" value="ECO:0007669"/>
    <property type="project" value="TreeGrafter"/>
</dbReference>
<dbReference type="GO" id="GO:0031624">
    <property type="term" value="F:ubiquitin conjugating enzyme binding"/>
    <property type="evidence" value="ECO:0007669"/>
    <property type="project" value="TreeGrafter"/>
</dbReference>
<sequence length="521" mass="58396">MEDLEVDENSKSIESILEMWVKCATMDADESHVANPSVRVVEMERQSSQSCGFHLTRSKWDPYPWVSKVDGGTAADTAGMQPGECVLEVNGEDVVGKRISEIAERVRSGSSQISLLLWNSGVDARCSSQSICCGSLPQNLQRFSTCVSSVLSFMECPVCLDTISPPAHQCENGHLVCFKCRTKTERCPVCRIRLTRVRSLLAEQIYNVITDVFCLSGETQKDQKFKMQSIFKLSGKRKDVPDIKVTQTHTNKFLARLIGKSTSVDNLSNDNNRSASSVTEYPFEEHFVNNLKAKSLSTSEICKFYTSCTSRASSFNNLSTSKRLGKRFLNAEKVSGSSPTSLQGSVESMLAKVAGDDVLYPCPYTDNCTALIKGSIVDHFRDYHSGPLIQYFQYKFQLSLGEIQKQGNHCCMIHTGCQIFFLRILTNFESDVTRKKSNSNGGVFLWMWTLTDSEVGRQFQFSVEILNSEGENVFSTTTLVHSLLRVSSSDIIENRRGVFFNSHLLEQWRVSVIRFEIHETG</sequence>
<keyword evidence="2 4" id="KW-0863">Zinc-finger</keyword>
<evidence type="ECO:0000256" key="2">
    <source>
        <dbReference type="ARBA" id="ARBA00022771"/>
    </source>
</evidence>
<dbReference type="Pfam" id="PF21362">
    <property type="entry name" value="Sina_RING"/>
    <property type="match status" value="1"/>
</dbReference>
<dbReference type="SMART" id="SM00228">
    <property type="entry name" value="PDZ"/>
    <property type="match status" value="1"/>
</dbReference>
<dbReference type="InterPro" id="IPR036034">
    <property type="entry name" value="PDZ_sf"/>
</dbReference>
<keyword evidence="3" id="KW-0862">Zinc</keyword>
<feature type="domain" description="RING-type" evidence="5">
    <location>
        <begin position="156"/>
        <end position="191"/>
    </location>
</feature>
<dbReference type="InterPro" id="IPR001478">
    <property type="entry name" value="PDZ"/>
</dbReference>
<dbReference type="InterPro" id="IPR013083">
    <property type="entry name" value="Znf_RING/FYVE/PHD"/>
</dbReference>
<evidence type="ECO:0000259" key="5">
    <source>
        <dbReference type="PROSITE" id="PS50089"/>
    </source>
</evidence>
<dbReference type="InterPro" id="IPR001841">
    <property type="entry name" value="Znf_RING"/>
</dbReference>
<protein>
    <recommendedName>
        <fullName evidence="8">RING-type E3 ubiquitin transferase</fullName>
    </recommendedName>
</protein>
<evidence type="ECO:0000256" key="4">
    <source>
        <dbReference type="PROSITE-ProRule" id="PRU00175"/>
    </source>
</evidence>
<dbReference type="SUPFAM" id="SSF57850">
    <property type="entry name" value="RING/U-box"/>
    <property type="match status" value="1"/>
</dbReference>
<dbReference type="EMBL" id="GEZM01035217">
    <property type="protein sequence ID" value="JAV83336.1"/>
    <property type="molecule type" value="Transcribed_RNA"/>
</dbReference>
<dbReference type="InterPro" id="IPR041489">
    <property type="entry name" value="PDZ_6"/>
</dbReference>
<proteinExistence type="predicted"/>
<dbReference type="Gene3D" id="3.30.40.10">
    <property type="entry name" value="Zinc/RING finger domain, C3HC4 (zinc finger)"/>
    <property type="match status" value="1"/>
</dbReference>
<dbReference type="OrthoDB" id="10009200at2759"/>
<evidence type="ECO:0000259" key="6">
    <source>
        <dbReference type="PROSITE" id="PS50106"/>
    </source>
</evidence>
<dbReference type="SUPFAM" id="SSF50156">
    <property type="entry name" value="PDZ domain-like"/>
    <property type="match status" value="1"/>
</dbReference>
<dbReference type="RefSeq" id="XP_031335593.1">
    <property type="nucleotide sequence ID" value="XM_031479733.1"/>
</dbReference>
<dbReference type="PROSITE" id="PS50106">
    <property type="entry name" value="PDZ"/>
    <property type="match status" value="1"/>
</dbReference>
<dbReference type="GO" id="GO:0008270">
    <property type="term" value="F:zinc ion binding"/>
    <property type="evidence" value="ECO:0007669"/>
    <property type="project" value="UniProtKB-KW"/>
</dbReference>
<dbReference type="EMBL" id="GEZM01035216">
    <property type="protein sequence ID" value="JAV83340.1"/>
    <property type="molecule type" value="Transcribed_RNA"/>
</dbReference>
<dbReference type="PANTHER" id="PTHR45877">
    <property type="entry name" value="E3 UBIQUITIN-PROTEIN LIGASE SIAH2"/>
    <property type="match status" value="1"/>
</dbReference>
<dbReference type="GO" id="GO:0061630">
    <property type="term" value="F:ubiquitin protein ligase activity"/>
    <property type="evidence" value="ECO:0007669"/>
    <property type="project" value="TreeGrafter"/>
</dbReference>
<dbReference type="AlphaFoldDB" id="A0A1Y1MFH7"/>
<name>A0A1Y1MFH7_PHOPY</name>
<keyword evidence="1" id="KW-0479">Metal-binding</keyword>
<dbReference type="GeneID" id="116165359"/>
<accession>A0A1Y1MFH7</accession>
<evidence type="ECO:0000313" key="7">
    <source>
        <dbReference type="EMBL" id="JAV83340.1"/>
    </source>
</evidence>
<dbReference type="PANTHER" id="PTHR45877:SF2">
    <property type="entry name" value="E3 UBIQUITIN-PROTEIN LIGASE SINA-RELATED"/>
    <property type="match status" value="1"/>
</dbReference>
<dbReference type="Gene3D" id="2.30.42.10">
    <property type="match status" value="1"/>
</dbReference>
<dbReference type="InterPro" id="IPR049548">
    <property type="entry name" value="Sina-like_RING"/>
</dbReference>
<feature type="domain" description="PDZ" evidence="6">
    <location>
        <begin position="40"/>
        <end position="121"/>
    </location>
</feature>
<organism evidence="7">
    <name type="scientific">Photinus pyralis</name>
    <name type="common">Common eastern firefly</name>
    <name type="synonym">Lampyris pyralis</name>
    <dbReference type="NCBI Taxonomy" id="7054"/>
    <lineage>
        <taxon>Eukaryota</taxon>
        <taxon>Metazoa</taxon>
        <taxon>Ecdysozoa</taxon>
        <taxon>Arthropoda</taxon>
        <taxon>Hexapoda</taxon>
        <taxon>Insecta</taxon>
        <taxon>Pterygota</taxon>
        <taxon>Neoptera</taxon>
        <taxon>Endopterygota</taxon>
        <taxon>Coleoptera</taxon>
        <taxon>Polyphaga</taxon>
        <taxon>Elateriformia</taxon>
        <taxon>Elateroidea</taxon>
        <taxon>Lampyridae</taxon>
        <taxon>Lampyrinae</taxon>
        <taxon>Photinus</taxon>
    </lineage>
</organism>
<dbReference type="InterPro" id="IPR004162">
    <property type="entry name" value="SINA-like_animal"/>
</dbReference>
<evidence type="ECO:0000256" key="3">
    <source>
        <dbReference type="ARBA" id="ARBA00022833"/>
    </source>
</evidence>
<dbReference type="KEGG" id="ppyr:116165359"/>
<reference evidence="7" key="1">
    <citation type="journal article" date="2016" name="Sci. Rep.">
        <title>Molecular characterization of firefly nuptial gifts: a multi-omics approach sheds light on postcopulatory sexual selection.</title>
        <authorList>
            <person name="Al-Wathiqui N."/>
            <person name="Fallon T.R."/>
            <person name="South A."/>
            <person name="Weng J.K."/>
            <person name="Lewis S.M."/>
        </authorList>
    </citation>
    <scope>NUCLEOTIDE SEQUENCE</scope>
</reference>
<dbReference type="Pfam" id="PF17820">
    <property type="entry name" value="PDZ_6"/>
    <property type="match status" value="1"/>
</dbReference>
<dbReference type="PROSITE" id="PS50089">
    <property type="entry name" value="ZF_RING_2"/>
    <property type="match status" value="1"/>
</dbReference>
<evidence type="ECO:0008006" key="8">
    <source>
        <dbReference type="Google" id="ProtNLM"/>
    </source>
</evidence>
<dbReference type="GO" id="GO:0005737">
    <property type="term" value="C:cytoplasm"/>
    <property type="evidence" value="ECO:0007669"/>
    <property type="project" value="TreeGrafter"/>
</dbReference>
<evidence type="ECO:0000256" key="1">
    <source>
        <dbReference type="ARBA" id="ARBA00022723"/>
    </source>
</evidence>